<dbReference type="InterPro" id="IPR026720">
    <property type="entry name" value="CFAP91"/>
</dbReference>
<evidence type="ECO:0000256" key="4">
    <source>
        <dbReference type="ARBA" id="ARBA00023273"/>
    </source>
</evidence>
<name>A0A8R2C5K9_BOMMO</name>
<feature type="domain" description="CFAP91" evidence="8">
    <location>
        <begin position="151"/>
        <end position="312"/>
    </location>
</feature>
<reference evidence="9" key="2">
    <citation type="submission" date="2022-06" db="UniProtKB">
        <authorList>
            <consortium name="EnsemblMetazoa"/>
        </authorList>
    </citation>
    <scope>IDENTIFICATION</scope>
    <source>
        <strain evidence="9">p50T (Dazao)</strain>
    </source>
</reference>
<sequence length="962" mass="110158">MSGDTLYERPQRKNVPEIRAHDYLYDSTFIVSGARDYARTAFKGAMASAQVIIQPVYRTMFSNIKKYPRMRVVYYPNCRLPDHVDASYGAYVRRRRIAPAASTPELLGKERFKYCAAPRQVLAVPRTTPDFQPQTPECAPSLPHKPRSRGTQSLYRESSAQTVPWQPDARQAEGCERTPEVLYLDKLEWGPGQPYRTGDLPADFHTTEIINKMRHARIWSEVAEQGKFPRWMKKRDAIITDVETKDWIFRETEIDELQEIRLELLHRMQMANRQKQTSRTGTKLARLWDAKKREMDKKIEGIRRARDRELRKLSAVHSSGGRAGLVAALRASRGAGSARAEAVDPSSDAHAPLARHGYQARRRHAEITYDPDLLSLEDHEELSKPPSWLDKCGQDLTRTCSGHHLPRDVTQLCQRETKWSESFLESLHNDLKKARLGAGSQSAGPLRVLRPRVTNASPRPPTPEVEAVDDTEEENHQAALMLQRVLRGRAVQTLMYEGRTRAAELTEELKTTHGLQKEDKSRIAREETKAREYNIFKMEREQREEAVTALVDELCGGAVSTALDFLEKELRRLREERRQHAYILIALRDKTMREAAEAGRRQKEEHRRMEHDQMFKQILGVTQETVDDYLLEIVSGGVELAAERDALRRAQANADKIDADFAENESISTAEQNELVAELVHQFLLPHAHRTAARHRIAATQQARMEAARSTIFGLIDEPDKTELQCIKCGTPLDERCRCKICPISLAPAERPARDDPRWKHTRSRPRVEPKSLSERYPVHHELRCMLNVLVDEAVLESRDTRRARVALRSEWGRSLRERTEATIDAVEMIDTAISRATGEVPVPLKKREYHHYMKRVIGDALERSEPYHKSPCPLELPSEVRRRAEEEARLGDSTCRCEDDGKSAIQLDDEKHLLPSELRALEDLRRCKCDADSITTATHDQCSTEDFQTNVEGEDDETDLI</sequence>
<keyword evidence="3" id="KW-0206">Cytoskeleton</keyword>
<evidence type="ECO:0000256" key="3">
    <source>
        <dbReference type="ARBA" id="ARBA00023212"/>
    </source>
</evidence>
<comment type="similarity">
    <text evidence="5">Belongs to the CFAP91 family.</text>
</comment>
<feature type="region of interest" description="Disordered" evidence="7">
    <location>
        <begin position="127"/>
        <end position="171"/>
    </location>
</feature>
<evidence type="ECO:0000313" key="10">
    <source>
        <dbReference type="Proteomes" id="UP000005204"/>
    </source>
</evidence>
<evidence type="ECO:0000256" key="6">
    <source>
        <dbReference type="ARBA" id="ARBA00029555"/>
    </source>
</evidence>
<accession>A0A8R2C5K9</accession>
<evidence type="ECO:0000259" key="8">
    <source>
        <dbReference type="Pfam" id="PF14738"/>
    </source>
</evidence>
<evidence type="ECO:0000256" key="7">
    <source>
        <dbReference type="SAM" id="MobiDB-lite"/>
    </source>
</evidence>
<dbReference type="GO" id="GO:0005930">
    <property type="term" value="C:axoneme"/>
    <property type="evidence" value="ECO:0007669"/>
    <property type="project" value="UniProtKB-SubCell"/>
</dbReference>
<dbReference type="Pfam" id="PF14738">
    <property type="entry name" value="CFAP91"/>
    <property type="match status" value="1"/>
</dbReference>
<evidence type="ECO:0000313" key="9">
    <source>
        <dbReference type="EnsemblMetazoa" id="XP_012544973.3"/>
    </source>
</evidence>
<dbReference type="Proteomes" id="UP000005204">
    <property type="component" value="Unassembled WGS sequence"/>
</dbReference>
<dbReference type="AlphaFoldDB" id="A0A8R2C5K9"/>
<dbReference type="KEGG" id="bmor:101743391"/>
<evidence type="ECO:0000256" key="2">
    <source>
        <dbReference type="ARBA" id="ARBA00022490"/>
    </source>
</evidence>
<proteinExistence type="inferred from homology"/>
<evidence type="ECO:0000256" key="1">
    <source>
        <dbReference type="ARBA" id="ARBA00004430"/>
    </source>
</evidence>
<feature type="region of interest" description="Disordered" evidence="7">
    <location>
        <begin position="452"/>
        <end position="471"/>
    </location>
</feature>
<keyword evidence="2" id="KW-0963">Cytoplasm</keyword>
<protein>
    <recommendedName>
        <fullName evidence="6">Cilia- and flagella-associated protein 91</fullName>
    </recommendedName>
</protein>
<dbReference type="PANTHER" id="PTHR22455">
    <property type="entry name" value="CILIA- AND FLAGELLA-ASSOCIATED PROTEIN 91"/>
    <property type="match status" value="1"/>
</dbReference>
<keyword evidence="4" id="KW-0966">Cell projection</keyword>
<feature type="compositionally biased region" description="Polar residues" evidence="7">
    <location>
        <begin position="149"/>
        <end position="164"/>
    </location>
</feature>
<evidence type="ECO:0000256" key="5">
    <source>
        <dbReference type="ARBA" id="ARBA00029468"/>
    </source>
</evidence>
<comment type="subcellular location">
    <subcellularLocation>
        <location evidence="1">Cytoplasm</location>
        <location evidence="1">Cytoskeleton</location>
        <location evidence="1">Cilium axoneme</location>
    </subcellularLocation>
</comment>
<dbReference type="PANTHER" id="PTHR22455:SF10">
    <property type="entry name" value="CILIA- AND FLAGELLA-ASSOCIATED PROTEIN 91"/>
    <property type="match status" value="1"/>
</dbReference>
<dbReference type="EnsemblMetazoa" id="XM_012689519.3">
    <property type="protein sequence ID" value="XP_012544973.3"/>
    <property type="gene ID" value="LOC101743391"/>
</dbReference>
<keyword evidence="10" id="KW-1185">Reference proteome</keyword>
<dbReference type="RefSeq" id="XP_012544973.3">
    <property type="nucleotide sequence ID" value="XM_012689519.4"/>
</dbReference>
<dbReference type="GeneID" id="101743391"/>
<feature type="region of interest" description="Disordered" evidence="7">
    <location>
        <begin position="750"/>
        <end position="772"/>
    </location>
</feature>
<reference evidence="10" key="1">
    <citation type="journal article" date="2008" name="Insect Biochem. Mol. Biol.">
        <title>The genome of a lepidopteran model insect, the silkworm Bombyx mori.</title>
        <authorList>
            <consortium name="International Silkworm Genome Consortium"/>
        </authorList>
    </citation>
    <scope>NUCLEOTIDE SEQUENCE [LARGE SCALE GENOMIC DNA]</scope>
    <source>
        <strain evidence="10">p50T</strain>
    </source>
</reference>
<organism evidence="9 10">
    <name type="scientific">Bombyx mori</name>
    <name type="common">Silk moth</name>
    <dbReference type="NCBI Taxonomy" id="7091"/>
    <lineage>
        <taxon>Eukaryota</taxon>
        <taxon>Metazoa</taxon>
        <taxon>Ecdysozoa</taxon>
        <taxon>Arthropoda</taxon>
        <taxon>Hexapoda</taxon>
        <taxon>Insecta</taxon>
        <taxon>Pterygota</taxon>
        <taxon>Neoptera</taxon>
        <taxon>Endopterygota</taxon>
        <taxon>Lepidoptera</taxon>
        <taxon>Glossata</taxon>
        <taxon>Ditrysia</taxon>
        <taxon>Bombycoidea</taxon>
        <taxon>Bombycidae</taxon>
        <taxon>Bombycinae</taxon>
        <taxon>Bombyx</taxon>
    </lineage>
</organism>
<dbReference type="InterPro" id="IPR032840">
    <property type="entry name" value="CFAP91_dom"/>
</dbReference>